<dbReference type="EMBL" id="QCYY01003260">
    <property type="protein sequence ID" value="ROT64366.1"/>
    <property type="molecule type" value="Genomic_DNA"/>
</dbReference>
<evidence type="ECO:0000256" key="1">
    <source>
        <dbReference type="ARBA" id="ARBA00008308"/>
    </source>
</evidence>
<evidence type="ECO:0000313" key="2">
    <source>
        <dbReference type="EMBL" id="ROT64366.1"/>
    </source>
</evidence>
<protein>
    <recommendedName>
        <fullName evidence="4">Methyltransferase-like 26</fullName>
    </recommendedName>
</protein>
<dbReference type="Proteomes" id="UP000283509">
    <property type="component" value="Unassembled WGS sequence"/>
</dbReference>
<dbReference type="InterPro" id="IPR029063">
    <property type="entry name" value="SAM-dependent_MTases_sf"/>
</dbReference>
<dbReference type="PANTHER" id="PTHR20974">
    <property type="entry name" value="UPF0585 PROTEIN CG18661"/>
    <property type="match status" value="1"/>
</dbReference>
<accession>A0A3R7PZD8</accession>
<dbReference type="AlphaFoldDB" id="A0A3R7PZD8"/>
<gene>
    <name evidence="2" type="ORF">C7M84_017710</name>
</gene>
<evidence type="ECO:0008006" key="4">
    <source>
        <dbReference type="Google" id="ProtNLM"/>
    </source>
</evidence>
<dbReference type="Pfam" id="PF06080">
    <property type="entry name" value="DUF938"/>
    <property type="match status" value="1"/>
</dbReference>
<sequence>MGYVARRLYSTLRGIMAEAKLVIKAPENNKDPIFQVLEKVIPEKFGSDSGLTALEISSGSGQHVSYFARKFPSISWQPSDIEDKYIKSIKCYIEDDKCENVKEPVIIDISKPLSEWASPIAEKSINMMVNINMVHISPWACTEGLFAAAGKLLKPGGILITYGPYSIHGEITPESNVNFNASLKEQNFEWGLRDVDELEKEAKKNGLVFDAMFDMPANNKTLVWQKNE</sequence>
<organism evidence="2 3">
    <name type="scientific">Penaeus vannamei</name>
    <name type="common">Whiteleg shrimp</name>
    <name type="synonym">Litopenaeus vannamei</name>
    <dbReference type="NCBI Taxonomy" id="6689"/>
    <lineage>
        <taxon>Eukaryota</taxon>
        <taxon>Metazoa</taxon>
        <taxon>Ecdysozoa</taxon>
        <taxon>Arthropoda</taxon>
        <taxon>Crustacea</taxon>
        <taxon>Multicrustacea</taxon>
        <taxon>Malacostraca</taxon>
        <taxon>Eumalacostraca</taxon>
        <taxon>Eucarida</taxon>
        <taxon>Decapoda</taxon>
        <taxon>Dendrobranchiata</taxon>
        <taxon>Penaeoidea</taxon>
        <taxon>Penaeidae</taxon>
        <taxon>Penaeus</taxon>
    </lineage>
</organism>
<dbReference type="STRING" id="6689.A0A3R7PZD8"/>
<name>A0A3R7PZD8_PENVA</name>
<dbReference type="Gene3D" id="3.40.50.150">
    <property type="entry name" value="Vaccinia Virus protein VP39"/>
    <property type="match status" value="1"/>
</dbReference>
<comment type="caution">
    <text evidence="2">The sequence shown here is derived from an EMBL/GenBank/DDBJ whole genome shotgun (WGS) entry which is preliminary data.</text>
</comment>
<comment type="similarity">
    <text evidence="1">Belongs to the UPF0585 family.</text>
</comment>
<proteinExistence type="inferred from homology"/>
<keyword evidence="3" id="KW-1185">Reference proteome</keyword>
<dbReference type="SUPFAM" id="SSF53335">
    <property type="entry name" value="S-adenosyl-L-methionine-dependent methyltransferases"/>
    <property type="match status" value="1"/>
</dbReference>
<reference evidence="2 3" key="1">
    <citation type="submission" date="2018-04" db="EMBL/GenBank/DDBJ databases">
        <authorList>
            <person name="Zhang X."/>
            <person name="Yuan J."/>
            <person name="Li F."/>
            <person name="Xiang J."/>
        </authorList>
    </citation>
    <scope>NUCLEOTIDE SEQUENCE [LARGE SCALE GENOMIC DNA]</scope>
    <source>
        <tissue evidence="2">Muscle</tissue>
    </source>
</reference>
<evidence type="ECO:0000313" key="3">
    <source>
        <dbReference type="Proteomes" id="UP000283509"/>
    </source>
</evidence>
<dbReference type="InterPro" id="IPR010342">
    <property type="entry name" value="DUF938"/>
</dbReference>
<dbReference type="OrthoDB" id="10258744at2759"/>
<dbReference type="PANTHER" id="PTHR20974:SF0">
    <property type="entry name" value="UPF0585 PROTEIN CG18661"/>
    <property type="match status" value="1"/>
</dbReference>
<reference evidence="2 3" key="2">
    <citation type="submission" date="2019-01" db="EMBL/GenBank/DDBJ databases">
        <title>The decoding of complex shrimp genome reveals the adaptation for benthos swimmer, frequently molting mechanism and breeding impact on genome.</title>
        <authorList>
            <person name="Sun Y."/>
            <person name="Gao Y."/>
            <person name="Yu Y."/>
        </authorList>
    </citation>
    <scope>NUCLEOTIDE SEQUENCE [LARGE SCALE GENOMIC DNA]</scope>
    <source>
        <tissue evidence="2">Muscle</tissue>
    </source>
</reference>